<name>A0A7T8HH47_CALRO</name>
<dbReference type="AlphaFoldDB" id="A0A7T8HH47"/>
<protein>
    <submittedName>
        <fullName evidence="1">Uncharacterized protein</fullName>
    </submittedName>
</protein>
<organism evidence="1 2">
    <name type="scientific">Caligus rogercresseyi</name>
    <name type="common">Sea louse</name>
    <dbReference type="NCBI Taxonomy" id="217165"/>
    <lineage>
        <taxon>Eukaryota</taxon>
        <taxon>Metazoa</taxon>
        <taxon>Ecdysozoa</taxon>
        <taxon>Arthropoda</taxon>
        <taxon>Crustacea</taxon>
        <taxon>Multicrustacea</taxon>
        <taxon>Hexanauplia</taxon>
        <taxon>Copepoda</taxon>
        <taxon>Siphonostomatoida</taxon>
        <taxon>Caligidae</taxon>
        <taxon>Caligus</taxon>
    </lineage>
</organism>
<dbReference type="PANTHER" id="PTHR38696">
    <property type="entry name" value="MEDIATOR OF RNA POLYMERASE II TRANSCRIPTION SUBUNIT 13"/>
    <property type="match status" value="1"/>
</dbReference>
<evidence type="ECO:0000313" key="1">
    <source>
        <dbReference type="EMBL" id="QQP49978.1"/>
    </source>
</evidence>
<dbReference type="Proteomes" id="UP000595437">
    <property type="component" value="Chromosome 7"/>
</dbReference>
<proteinExistence type="predicted"/>
<keyword evidence="2" id="KW-1185">Reference proteome</keyword>
<sequence length="387" mass="44337">MGQGESTNPELMSESLDFFSMSLRRTSTLQIVNASKECARIFQGALSAEGLIHSERFKALAPRSTIGFKCAFMVILNRLYLETLDDHLSSPRIYVFTWIPARFSSNKVDSQRGRGNYICLAPSGPSSLDLIDFPSNLQNEVIHLLAASWGIHNESIQQKRSNCLRVQLSGSPWMSYGGSSTNATPIRRLFLNLRFIDAPEEISHAINRERMHNDALELQLRGRPWKSHFKESREDTLNVLEPWIFLGAQMTKSIFLFESQRSSAHFVYPNIRWTCFYFCSRGKLILVGPQMDVVAILNSHLSQVVEGPGVQEEGNTFIWKFKSWVFSRGDDTVRECFYTALIQVYNQMRTLGWELESSADVSSLRTKRNDDWESYDAHSWFFVNTIQ</sequence>
<reference evidence="2" key="1">
    <citation type="submission" date="2021-01" db="EMBL/GenBank/DDBJ databases">
        <title>Caligus Genome Assembly.</title>
        <authorList>
            <person name="Gallardo-Escarate C."/>
        </authorList>
    </citation>
    <scope>NUCLEOTIDE SEQUENCE [LARGE SCALE GENOMIC DNA]</scope>
</reference>
<dbReference type="EMBL" id="CP045896">
    <property type="protein sequence ID" value="QQP49978.1"/>
    <property type="molecule type" value="Genomic_DNA"/>
</dbReference>
<dbReference type="PANTHER" id="PTHR38696:SF1">
    <property type="entry name" value="MEDIATOR OF RNA POLYMERASE II TRANSCRIPTION SUBUNIT 13"/>
    <property type="match status" value="1"/>
</dbReference>
<dbReference type="OrthoDB" id="57679at2759"/>
<gene>
    <name evidence="1" type="ORF">FKW44_010815</name>
</gene>
<accession>A0A7T8HH47</accession>
<evidence type="ECO:0000313" key="2">
    <source>
        <dbReference type="Proteomes" id="UP000595437"/>
    </source>
</evidence>